<dbReference type="STRING" id="1122192.SAMN02745673_04140"/>
<dbReference type="InterPro" id="IPR012551">
    <property type="entry name" value="DUF1707_SHOCT-like"/>
</dbReference>
<dbReference type="EMBL" id="FUWS01000012">
    <property type="protein sequence ID" value="SKA33095.1"/>
    <property type="molecule type" value="Genomic_DNA"/>
</dbReference>
<reference evidence="2 3" key="1">
    <citation type="submission" date="2017-02" db="EMBL/GenBank/DDBJ databases">
        <authorList>
            <person name="Peterson S.W."/>
        </authorList>
    </citation>
    <scope>NUCLEOTIDE SEQUENCE [LARGE SCALE GENOMIC DNA]</scope>
    <source>
        <strain evidence="2 3">DSM 45154</strain>
    </source>
</reference>
<name>A0A1T4SY06_9ACTN</name>
<feature type="domain" description="DUF1707" evidence="1">
    <location>
        <begin position="12"/>
        <end position="63"/>
    </location>
</feature>
<organism evidence="2 3">
    <name type="scientific">Marinactinospora thermotolerans DSM 45154</name>
    <dbReference type="NCBI Taxonomy" id="1122192"/>
    <lineage>
        <taxon>Bacteria</taxon>
        <taxon>Bacillati</taxon>
        <taxon>Actinomycetota</taxon>
        <taxon>Actinomycetes</taxon>
        <taxon>Streptosporangiales</taxon>
        <taxon>Nocardiopsidaceae</taxon>
        <taxon>Marinactinospora</taxon>
    </lineage>
</organism>
<dbReference type="Proteomes" id="UP000190637">
    <property type="component" value="Unassembled WGS sequence"/>
</dbReference>
<evidence type="ECO:0000313" key="3">
    <source>
        <dbReference type="Proteomes" id="UP000190637"/>
    </source>
</evidence>
<dbReference type="Pfam" id="PF08044">
    <property type="entry name" value="DUF1707"/>
    <property type="match status" value="1"/>
</dbReference>
<accession>A0A1T4SY06</accession>
<sequence>MFVNESVPPAGLRAANADRERVLEVLRAAVADGRLDLSEFDERADRVNAARTLGDLAPVTADLLPPERQPILLDEAPVAALFGNQTRSGRWVVQARQVVFALGGTAEVDMREALLVRGHIRMTASALFGRIRLQVPEGVEVRVRGWSFLGLRSTSTRPPRSGDAPVLEIQGFSLLGSLRVSSPRRRRGLLGRGRERRGLA</sequence>
<gene>
    <name evidence="2" type="ORF">SAMN02745673_04140</name>
</gene>
<evidence type="ECO:0000313" key="2">
    <source>
        <dbReference type="EMBL" id="SKA33095.1"/>
    </source>
</evidence>
<dbReference type="AlphaFoldDB" id="A0A1T4SY06"/>
<evidence type="ECO:0000259" key="1">
    <source>
        <dbReference type="Pfam" id="PF08044"/>
    </source>
</evidence>
<dbReference type="PANTHER" id="PTHR40763">
    <property type="entry name" value="MEMBRANE PROTEIN-RELATED"/>
    <property type="match status" value="1"/>
</dbReference>
<keyword evidence="3" id="KW-1185">Reference proteome</keyword>
<protein>
    <submittedName>
        <fullName evidence="2">Cell wall-active antibiotics response 4TMS YvqF</fullName>
    </submittedName>
</protein>
<dbReference type="PANTHER" id="PTHR40763:SF4">
    <property type="entry name" value="DUF1707 DOMAIN-CONTAINING PROTEIN"/>
    <property type="match status" value="1"/>
</dbReference>
<proteinExistence type="predicted"/>